<evidence type="ECO:0000313" key="2">
    <source>
        <dbReference type="EMBL" id="QTB90060.1"/>
    </source>
</evidence>
<keyword evidence="1" id="KW-0812">Transmembrane</keyword>
<feature type="transmembrane region" description="Helical" evidence="1">
    <location>
        <begin position="86"/>
        <end position="106"/>
    </location>
</feature>
<feature type="transmembrane region" description="Helical" evidence="1">
    <location>
        <begin position="118"/>
        <end position="136"/>
    </location>
</feature>
<dbReference type="RefSeq" id="WP_152597260.1">
    <property type="nucleotide sequence ID" value="NZ_CP071732.1"/>
</dbReference>
<feature type="transmembrane region" description="Helical" evidence="1">
    <location>
        <begin position="170"/>
        <end position="186"/>
    </location>
</feature>
<reference evidence="2 3" key="1">
    <citation type="submission" date="2021-03" db="EMBL/GenBank/DDBJ databases">
        <title>Genome sequencing of Bifidobacterium saguini DSMZ 23967.</title>
        <authorList>
            <person name="Kim J."/>
        </authorList>
    </citation>
    <scope>NUCLEOTIDE SEQUENCE [LARGE SCALE GENOMIC DNA]</scope>
    <source>
        <strain evidence="2 3">DSMZ 23967</strain>
    </source>
</reference>
<gene>
    <name evidence="2" type="ORF">BSD967_06730</name>
</gene>
<keyword evidence="3" id="KW-1185">Reference proteome</keyword>
<dbReference type="Proteomes" id="UP000663729">
    <property type="component" value="Chromosome"/>
</dbReference>
<feature type="transmembrane region" description="Helical" evidence="1">
    <location>
        <begin position="142"/>
        <end position="163"/>
    </location>
</feature>
<keyword evidence="1" id="KW-0472">Membrane</keyword>
<organism evidence="2 3">
    <name type="scientific">Bifidobacterium saguini</name>
    <dbReference type="NCBI Taxonomy" id="762210"/>
    <lineage>
        <taxon>Bacteria</taxon>
        <taxon>Bacillati</taxon>
        <taxon>Actinomycetota</taxon>
        <taxon>Actinomycetes</taxon>
        <taxon>Bifidobacteriales</taxon>
        <taxon>Bifidobacteriaceae</taxon>
        <taxon>Bifidobacterium</taxon>
    </lineage>
</organism>
<evidence type="ECO:0008006" key="4">
    <source>
        <dbReference type="Google" id="ProtNLM"/>
    </source>
</evidence>
<evidence type="ECO:0000256" key="1">
    <source>
        <dbReference type="SAM" id="Phobius"/>
    </source>
</evidence>
<feature type="transmembrane region" description="Helical" evidence="1">
    <location>
        <begin position="12"/>
        <end position="30"/>
    </location>
</feature>
<dbReference type="EMBL" id="CP071732">
    <property type="protein sequence ID" value="QTB90060.1"/>
    <property type="molecule type" value="Genomic_DNA"/>
</dbReference>
<feature type="transmembrane region" description="Helical" evidence="1">
    <location>
        <begin position="223"/>
        <end position="244"/>
    </location>
</feature>
<sequence>MNTVSLHAVRKNTIFWSYIILAFIRIWIATQTPLVAHMSSLFDDQAFINYTRNILSGNWLGDYSHLTLRKSPGYSLFLTLSFYTGIPYQTLLTVFLVIAVLFFLHAVKPLIPNDIVRVILFAGLLYSPNSFTYRFLQATYRMGIIVPSAMMVFAAYIAIFLYRHQSPKQLAIYGIFGGIGNAIFWFTMESSIWIAPFIITCSLVIFIIWCIQKYQGTISLSTLTKKGCILAIAPMFTVIAGLGLSCMNYMHYGVFLVSDYTQGSFARLASTIVHIKAKDSDKYGSSVWVTRNAIDLAFKNSPTLRTVEPDIRKAWDGWAGSTTKELQGDFCWWALRTGYQDAGYFKDAEKNSAILRES</sequence>
<proteinExistence type="predicted"/>
<keyword evidence="1" id="KW-1133">Transmembrane helix</keyword>
<protein>
    <recommendedName>
        <fullName evidence="4">Glycosyltransferase RgtA/B/C/D-like domain-containing protein</fullName>
    </recommendedName>
</protein>
<accession>A0ABX7SB25</accession>
<name>A0ABX7SB25_9BIFI</name>
<evidence type="ECO:0000313" key="3">
    <source>
        <dbReference type="Proteomes" id="UP000663729"/>
    </source>
</evidence>
<feature type="transmembrane region" description="Helical" evidence="1">
    <location>
        <begin position="192"/>
        <end position="211"/>
    </location>
</feature>